<evidence type="ECO:0000313" key="3">
    <source>
        <dbReference type="EMBL" id="UYV64258.1"/>
    </source>
</evidence>
<accession>A0ABY6K8V3</accession>
<dbReference type="SUPFAM" id="SSF48557">
    <property type="entry name" value="L-aspartase-like"/>
    <property type="match status" value="1"/>
</dbReference>
<dbReference type="PANTHER" id="PTHR43172:SF1">
    <property type="entry name" value="ADENYLOSUCCINATE LYASE"/>
    <property type="match status" value="1"/>
</dbReference>
<gene>
    <name evidence="3" type="ORF">LAZ67_3000087</name>
</gene>
<protein>
    <submittedName>
        <fullName evidence="3">ADSL</fullName>
    </submittedName>
</protein>
<dbReference type="PANTHER" id="PTHR43172">
    <property type="entry name" value="ADENYLOSUCCINATE LYASE"/>
    <property type="match status" value="1"/>
</dbReference>
<dbReference type="Gene3D" id="1.10.40.30">
    <property type="entry name" value="Fumarase/aspartase (C-terminal domain)"/>
    <property type="match status" value="1"/>
</dbReference>
<keyword evidence="1" id="KW-0456">Lyase</keyword>
<sequence>MEEGVSEVDYFSNFKVDRHFLHYHSPFTACYSSQEMSHNFSQYNRIVTWRKLWLYLAKAQQMLNVDITLAQIEDIKNNIYNINFEAYEEEAKNTRNDVMAHLKVFMKCCNIAGPIIGLGVSSSYITDNADLILFRDAFNIITPKLMNCIEKFCAFSEKYRETPTLSYIHNLPSQPTTVGKRAAIWGDGLYSSLQKIIKVKSELKLRGIKDISGTQASILRLFDGDKEKVKFLEFRICQYASFPSTYPLCTQIYPRIIDYDCIYPLTRLASIICKICGDIRLLCNFKEIEEMGRKSCNMYQSHLNVPVSSERCCSLARYLMNLSINPLHTASNQWLERSLDDCVNRRIVLAEAFIAADSLVETLSGLVDQLEVNLKIIDSRLKKEMPYLASNYLVSAMVSTGRYRNEADCKIQDLGTQSSHKYKDLEDEAFISNLLKDTYFSPIHSDIPSILDPVNFIGMSSHQVSLWLHNVRSALSKIQTSEPIKFVYENPHEKNPEIPPVVESEFDEINNQ</sequence>
<feature type="region of interest" description="Disordered" evidence="2">
    <location>
        <begin position="490"/>
        <end position="512"/>
    </location>
</feature>
<dbReference type="InterPro" id="IPR008948">
    <property type="entry name" value="L-Aspartase-like"/>
</dbReference>
<proteinExistence type="predicted"/>
<dbReference type="EMBL" id="CP092865">
    <property type="protein sequence ID" value="UYV64258.1"/>
    <property type="molecule type" value="Genomic_DNA"/>
</dbReference>
<organism evidence="3 4">
    <name type="scientific">Cordylochernes scorpioides</name>
    <dbReference type="NCBI Taxonomy" id="51811"/>
    <lineage>
        <taxon>Eukaryota</taxon>
        <taxon>Metazoa</taxon>
        <taxon>Ecdysozoa</taxon>
        <taxon>Arthropoda</taxon>
        <taxon>Chelicerata</taxon>
        <taxon>Arachnida</taxon>
        <taxon>Pseudoscorpiones</taxon>
        <taxon>Cheliferoidea</taxon>
        <taxon>Chernetidae</taxon>
        <taxon>Cordylochernes</taxon>
    </lineage>
</organism>
<dbReference type="Gene3D" id="1.10.275.60">
    <property type="match status" value="1"/>
</dbReference>
<dbReference type="Proteomes" id="UP001235939">
    <property type="component" value="Chromosome 03"/>
</dbReference>
<dbReference type="Gene3D" id="1.20.200.10">
    <property type="entry name" value="Fumarase/aspartase (Central domain)"/>
    <property type="match status" value="1"/>
</dbReference>
<reference evidence="3 4" key="1">
    <citation type="submission" date="2022-01" db="EMBL/GenBank/DDBJ databases">
        <title>A chromosomal length assembly of Cordylochernes scorpioides.</title>
        <authorList>
            <person name="Zeh D."/>
            <person name="Zeh J."/>
        </authorList>
    </citation>
    <scope>NUCLEOTIDE SEQUENCE [LARGE SCALE GENOMIC DNA]</scope>
    <source>
        <strain evidence="3">IN4F17</strain>
        <tissue evidence="3">Whole Body</tissue>
    </source>
</reference>
<name>A0ABY6K8V3_9ARAC</name>
<evidence type="ECO:0000256" key="2">
    <source>
        <dbReference type="SAM" id="MobiDB-lite"/>
    </source>
</evidence>
<keyword evidence="4" id="KW-1185">Reference proteome</keyword>
<evidence type="ECO:0000256" key="1">
    <source>
        <dbReference type="ARBA" id="ARBA00023239"/>
    </source>
</evidence>
<evidence type="ECO:0000313" key="4">
    <source>
        <dbReference type="Proteomes" id="UP001235939"/>
    </source>
</evidence>